<dbReference type="CDD" id="cd00586">
    <property type="entry name" value="4HBT"/>
    <property type="match status" value="1"/>
</dbReference>
<evidence type="ECO:0000313" key="4">
    <source>
        <dbReference type="Proteomes" id="UP001150941"/>
    </source>
</evidence>
<dbReference type="EMBL" id="JAPQKS010000008">
    <property type="protein sequence ID" value="KAJ5217204.1"/>
    <property type="molecule type" value="Genomic_DNA"/>
</dbReference>
<dbReference type="InterPro" id="IPR029069">
    <property type="entry name" value="HotDog_dom_sf"/>
</dbReference>
<dbReference type="GeneID" id="83206811"/>
<gene>
    <name evidence="3" type="ORF">N7468_010212</name>
</gene>
<comment type="caution">
    <text evidence="3">The sequence shown here is derived from an EMBL/GenBank/DDBJ whole genome shotgun (WGS) entry which is preliminary data.</text>
</comment>
<evidence type="ECO:0000256" key="2">
    <source>
        <dbReference type="SAM" id="SignalP"/>
    </source>
</evidence>
<reference evidence="3" key="2">
    <citation type="journal article" date="2023" name="IMA Fungus">
        <title>Comparative genomic study of the Penicillium genus elucidates a diverse pangenome and 15 lateral gene transfer events.</title>
        <authorList>
            <person name="Petersen C."/>
            <person name="Sorensen T."/>
            <person name="Nielsen M.R."/>
            <person name="Sondergaard T.E."/>
            <person name="Sorensen J.L."/>
            <person name="Fitzpatrick D.A."/>
            <person name="Frisvad J.C."/>
            <person name="Nielsen K.L."/>
        </authorList>
    </citation>
    <scope>NUCLEOTIDE SEQUENCE</scope>
    <source>
        <strain evidence="3">IBT 19713</strain>
    </source>
</reference>
<protein>
    <recommendedName>
        <fullName evidence="5">Thioesterase/thiol ester dehydrase-isomerase</fullName>
    </recommendedName>
</protein>
<dbReference type="GO" id="GO:0047617">
    <property type="term" value="F:fatty acyl-CoA hydrolase activity"/>
    <property type="evidence" value="ECO:0007669"/>
    <property type="project" value="TreeGrafter"/>
</dbReference>
<feature type="chain" id="PRO_5040953343" description="Thioesterase/thiol ester dehydrase-isomerase" evidence="2">
    <location>
        <begin position="16"/>
        <end position="331"/>
    </location>
</feature>
<evidence type="ECO:0008006" key="5">
    <source>
        <dbReference type="Google" id="ProtNLM"/>
    </source>
</evidence>
<proteinExistence type="predicted"/>
<dbReference type="Proteomes" id="UP001150941">
    <property type="component" value="Unassembled WGS sequence"/>
</dbReference>
<keyword evidence="2" id="KW-0732">Signal</keyword>
<dbReference type="SUPFAM" id="SSF54637">
    <property type="entry name" value="Thioesterase/thiol ester dehydrase-isomerase"/>
    <property type="match status" value="1"/>
</dbReference>
<sequence length="331" mass="37913">MKLLLSLTSSAITTAILGNAAIDLLDPPCDFLLRSSHTMLTRSVQRQLPRYFGSFPLRSLSTTPTTHDANPSTDTTPARPHTIDPRWLTMIKRRVGKCMMFGLKPEQVEEGGKIMQLLARNWRELLAGSEGFLTDEKRRSLFRHNVVWGEQSFSAGHVNNVTYARYAETARVNWTRNIGIHIDPANKKAWLNLLNSTGIGLILRSIKIDYKFPMKSPDKITVYQKLIPDPSSHLASQSAFQLQVMILSEAHQRPAARCHEDIVTYDYKKNQKTPELPPFLYDQFKVIWELQEKSKLEWQQKILKIENRVRTLEVESWDRPDAVEDTGSAKQ</sequence>
<dbReference type="AlphaFoldDB" id="A0A9W9TCB4"/>
<reference evidence="3" key="1">
    <citation type="submission" date="2022-11" db="EMBL/GenBank/DDBJ databases">
        <authorList>
            <person name="Petersen C."/>
        </authorList>
    </citation>
    <scope>NUCLEOTIDE SEQUENCE</scope>
    <source>
        <strain evidence="3">IBT 19713</strain>
    </source>
</reference>
<dbReference type="PANTHER" id="PTHR31793:SF39">
    <property type="entry name" value="THIOESTERASE_THIOL ESTER DEHYDRASE-ISOMERASE"/>
    <property type="match status" value="1"/>
</dbReference>
<dbReference type="Gene3D" id="3.10.129.10">
    <property type="entry name" value="Hotdog Thioesterase"/>
    <property type="match status" value="1"/>
</dbReference>
<accession>A0A9W9TCB4</accession>
<feature type="region of interest" description="Disordered" evidence="1">
    <location>
        <begin position="62"/>
        <end position="82"/>
    </location>
</feature>
<dbReference type="InterPro" id="IPR050563">
    <property type="entry name" value="4-hydroxybenzoyl-CoA_TE"/>
</dbReference>
<dbReference type="RefSeq" id="XP_058326075.1">
    <property type="nucleotide sequence ID" value="XM_058479507.1"/>
</dbReference>
<name>A0A9W9TCB4_9EURO</name>
<evidence type="ECO:0000313" key="3">
    <source>
        <dbReference type="EMBL" id="KAJ5217204.1"/>
    </source>
</evidence>
<feature type="signal peptide" evidence="2">
    <location>
        <begin position="1"/>
        <end position="15"/>
    </location>
</feature>
<evidence type="ECO:0000256" key="1">
    <source>
        <dbReference type="SAM" id="MobiDB-lite"/>
    </source>
</evidence>
<dbReference type="PANTHER" id="PTHR31793">
    <property type="entry name" value="4-HYDROXYBENZOYL-COA THIOESTERASE FAMILY MEMBER"/>
    <property type="match status" value="1"/>
</dbReference>
<organism evidence="3 4">
    <name type="scientific">Penicillium chermesinum</name>
    <dbReference type="NCBI Taxonomy" id="63820"/>
    <lineage>
        <taxon>Eukaryota</taxon>
        <taxon>Fungi</taxon>
        <taxon>Dikarya</taxon>
        <taxon>Ascomycota</taxon>
        <taxon>Pezizomycotina</taxon>
        <taxon>Eurotiomycetes</taxon>
        <taxon>Eurotiomycetidae</taxon>
        <taxon>Eurotiales</taxon>
        <taxon>Aspergillaceae</taxon>
        <taxon>Penicillium</taxon>
    </lineage>
</organism>
<dbReference type="Pfam" id="PF13279">
    <property type="entry name" value="4HBT_2"/>
    <property type="match status" value="1"/>
</dbReference>
<keyword evidence="4" id="KW-1185">Reference proteome</keyword>
<feature type="compositionally biased region" description="Polar residues" evidence="1">
    <location>
        <begin position="62"/>
        <end position="76"/>
    </location>
</feature>
<dbReference type="OrthoDB" id="5538558at2759"/>